<dbReference type="EMBL" id="JXSX01000003">
    <property type="protein sequence ID" value="KIR61162.1"/>
    <property type="molecule type" value="Genomic_DNA"/>
</dbReference>
<feature type="DNA-binding region" description="OmpR/PhoB-type" evidence="5">
    <location>
        <begin position="1"/>
        <end position="94"/>
    </location>
</feature>
<dbReference type="SMART" id="SM01043">
    <property type="entry name" value="BTAD"/>
    <property type="match status" value="1"/>
</dbReference>
<dbReference type="AlphaFoldDB" id="A0A0D0UQQ1"/>
<dbReference type="Proteomes" id="UP000032254">
    <property type="component" value="Unassembled WGS sequence"/>
</dbReference>
<gene>
    <name evidence="7" type="ORF">TK50_25805</name>
</gene>
<name>A0A0D0UQQ1_9ACTN</name>
<accession>A0A0D0UQQ1</accession>
<dbReference type="InterPro" id="IPR036388">
    <property type="entry name" value="WH-like_DNA-bd_sf"/>
</dbReference>
<evidence type="ECO:0000256" key="5">
    <source>
        <dbReference type="PROSITE-ProRule" id="PRU01091"/>
    </source>
</evidence>
<dbReference type="Gene3D" id="1.10.10.10">
    <property type="entry name" value="Winged helix-like DNA-binding domain superfamily/Winged helix DNA-binding domain"/>
    <property type="match status" value="1"/>
</dbReference>
<dbReference type="SMART" id="SM00862">
    <property type="entry name" value="Trans_reg_C"/>
    <property type="match status" value="1"/>
</dbReference>
<organism evidence="7 8">
    <name type="scientific">Micromonospora haikouensis</name>
    <dbReference type="NCBI Taxonomy" id="686309"/>
    <lineage>
        <taxon>Bacteria</taxon>
        <taxon>Bacillati</taxon>
        <taxon>Actinomycetota</taxon>
        <taxon>Actinomycetes</taxon>
        <taxon>Micromonosporales</taxon>
        <taxon>Micromonosporaceae</taxon>
        <taxon>Micromonospora</taxon>
    </lineage>
</organism>
<dbReference type="SUPFAM" id="SSF48452">
    <property type="entry name" value="TPR-like"/>
    <property type="match status" value="1"/>
</dbReference>
<keyword evidence="2" id="KW-0805">Transcription regulation</keyword>
<evidence type="ECO:0000256" key="1">
    <source>
        <dbReference type="ARBA" id="ARBA00005820"/>
    </source>
</evidence>
<dbReference type="PANTHER" id="PTHR35807">
    <property type="entry name" value="TRANSCRIPTIONAL REGULATOR REDD-RELATED"/>
    <property type="match status" value="1"/>
</dbReference>
<sequence length="267" mass="30774">MRYEILGPVRITAGKDTPSVGTHKMEVLLRTLLIRNGHILSLDQLATELWGDKPPIRARASIHVYVSQLRKVLNRFSRNTGVITTRAPGYILELGGDELDLELFLALVEKARLQRSVHRHDLAVETLTEALRYWREPVQASSYEGPIIREFANWAEELRVECTELLARSLLASDQSSKAVRILYGLIAEFPLREKLYAFLMEALSQSGRRADALEVYQTARRQIREELGLEPCRFLRETQEIILKDNLDELSFRRARHEQRIQPYAV</sequence>
<keyword evidence="4" id="KW-0804">Transcription</keyword>
<feature type="domain" description="OmpR/PhoB-type" evidence="6">
    <location>
        <begin position="1"/>
        <end position="94"/>
    </location>
</feature>
<evidence type="ECO:0000313" key="8">
    <source>
        <dbReference type="Proteomes" id="UP000032254"/>
    </source>
</evidence>
<dbReference type="GO" id="GO:0003677">
    <property type="term" value="F:DNA binding"/>
    <property type="evidence" value="ECO:0007669"/>
    <property type="project" value="UniProtKB-UniRule"/>
</dbReference>
<comment type="similarity">
    <text evidence="1">Belongs to the AfsR/DnrI/RedD regulatory family.</text>
</comment>
<keyword evidence="8" id="KW-1185">Reference proteome</keyword>
<evidence type="ECO:0000256" key="4">
    <source>
        <dbReference type="ARBA" id="ARBA00023163"/>
    </source>
</evidence>
<dbReference type="CDD" id="cd15831">
    <property type="entry name" value="BTAD"/>
    <property type="match status" value="1"/>
</dbReference>
<keyword evidence="3 5" id="KW-0238">DNA-binding</keyword>
<dbReference type="Pfam" id="PF03704">
    <property type="entry name" value="BTAD"/>
    <property type="match status" value="1"/>
</dbReference>
<dbReference type="InterPro" id="IPR016032">
    <property type="entry name" value="Sig_transdc_resp-reg_C-effctor"/>
</dbReference>
<proteinExistence type="inferred from homology"/>
<dbReference type="PANTHER" id="PTHR35807:SF1">
    <property type="entry name" value="TRANSCRIPTIONAL REGULATOR REDD"/>
    <property type="match status" value="1"/>
</dbReference>
<dbReference type="PROSITE" id="PS51755">
    <property type="entry name" value="OMPR_PHOB"/>
    <property type="match status" value="1"/>
</dbReference>
<dbReference type="SUPFAM" id="SSF46894">
    <property type="entry name" value="C-terminal effector domain of the bipartite response regulators"/>
    <property type="match status" value="1"/>
</dbReference>
<comment type="caution">
    <text evidence="7">The sequence shown here is derived from an EMBL/GenBank/DDBJ whole genome shotgun (WGS) entry which is preliminary data.</text>
</comment>
<dbReference type="InterPro" id="IPR011990">
    <property type="entry name" value="TPR-like_helical_dom_sf"/>
</dbReference>
<dbReference type="Pfam" id="PF00486">
    <property type="entry name" value="Trans_reg_C"/>
    <property type="match status" value="1"/>
</dbReference>
<evidence type="ECO:0000256" key="3">
    <source>
        <dbReference type="ARBA" id="ARBA00023125"/>
    </source>
</evidence>
<evidence type="ECO:0000313" key="7">
    <source>
        <dbReference type="EMBL" id="KIR61162.1"/>
    </source>
</evidence>
<dbReference type="InterPro" id="IPR051677">
    <property type="entry name" value="AfsR-DnrI-RedD_regulator"/>
</dbReference>
<evidence type="ECO:0000259" key="6">
    <source>
        <dbReference type="PROSITE" id="PS51755"/>
    </source>
</evidence>
<dbReference type="Gene3D" id="1.25.40.10">
    <property type="entry name" value="Tetratricopeptide repeat domain"/>
    <property type="match status" value="1"/>
</dbReference>
<dbReference type="InterPro" id="IPR005158">
    <property type="entry name" value="BTAD"/>
</dbReference>
<dbReference type="GO" id="GO:0006355">
    <property type="term" value="P:regulation of DNA-templated transcription"/>
    <property type="evidence" value="ECO:0007669"/>
    <property type="project" value="InterPro"/>
</dbReference>
<reference evidence="7 8" key="1">
    <citation type="submission" date="2015-01" db="EMBL/GenBank/DDBJ databases">
        <title>Sequencing and annotation of Micromonospora carbonacea strain JXNU-1 genome.</title>
        <authorList>
            <person name="Long Z."/>
            <person name="Huang Y."/>
            <person name="Jiang Y."/>
        </authorList>
    </citation>
    <scope>NUCLEOTIDE SEQUENCE [LARGE SCALE GENOMIC DNA]</scope>
    <source>
        <strain evidence="7 8">JXNU-1</strain>
    </source>
</reference>
<protein>
    <recommendedName>
        <fullName evidence="6">OmpR/PhoB-type domain-containing protein</fullName>
    </recommendedName>
</protein>
<dbReference type="GO" id="GO:0000160">
    <property type="term" value="P:phosphorelay signal transduction system"/>
    <property type="evidence" value="ECO:0007669"/>
    <property type="project" value="InterPro"/>
</dbReference>
<dbReference type="InterPro" id="IPR001867">
    <property type="entry name" value="OmpR/PhoB-type_DNA-bd"/>
</dbReference>
<evidence type="ECO:0000256" key="2">
    <source>
        <dbReference type="ARBA" id="ARBA00023015"/>
    </source>
</evidence>
<dbReference type="PATRIC" id="fig|47853.6.peg.5409"/>